<proteinExistence type="predicted"/>
<feature type="compositionally biased region" description="Polar residues" evidence="1">
    <location>
        <begin position="745"/>
        <end position="754"/>
    </location>
</feature>
<feature type="domain" description="HTH luxR-type" evidence="2">
    <location>
        <begin position="773"/>
        <end position="838"/>
    </location>
</feature>
<feature type="region of interest" description="Disordered" evidence="1">
    <location>
        <begin position="740"/>
        <end position="766"/>
    </location>
</feature>
<dbReference type="AlphaFoldDB" id="A0A0S4QHG6"/>
<dbReference type="Pfam" id="PF13401">
    <property type="entry name" value="AAA_22"/>
    <property type="match status" value="1"/>
</dbReference>
<keyword evidence="4" id="KW-1185">Reference proteome</keyword>
<dbReference type="SUPFAM" id="SSF52540">
    <property type="entry name" value="P-loop containing nucleoside triphosphate hydrolases"/>
    <property type="match status" value="1"/>
</dbReference>
<protein>
    <submittedName>
        <fullName evidence="3">Predicted ATPase</fullName>
    </submittedName>
</protein>
<dbReference type="SUPFAM" id="SSF46894">
    <property type="entry name" value="C-terminal effector domain of the bipartite response regulators"/>
    <property type="match status" value="1"/>
</dbReference>
<dbReference type="Gene3D" id="3.40.50.300">
    <property type="entry name" value="P-loop containing nucleotide triphosphate hydrolases"/>
    <property type="match status" value="1"/>
</dbReference>
<evidence type="ECO:0000313" key="3">
    <source>
        <dbReference type="EMBL" id="CUU54919.1"/>
    </source>
</evidence>
<sequence length="843" mass="89868">MAVSAQLRFRGERLSTERTSFVGRRAERTELRELLGEFRLVTVTGVGGVGKTRLAMRVAAETRRAYPDGVCVVELARLRDPRLVAHTVAAAFGCQPRGSAEPSSVALGAYLEGRDALLVLDNCEHVVEACAELVDLLMTRCPRLRILATSRESLRVEGEATYVVAPLPVGGGNGDGAGADPHLPCDATTLFVERARAVRPDFALTWHNRAAVGDICRRLEGIPLAIELAAVKTRALSPAEILARLTTPTALLRHDGRTVADRQRTLRACVAWSFDLCTPQERLLWARLSVFAGDFELDAAEGVCGEGLAEPFLDLVFALVDKSILTFEPGPERGRLRLLEMLRQYGQERLEHDIEWRGEWQVLRRRHHDWYAGLAARAEAEWTGPAQRSWVSRLRADHANLQLALEFCAATPDLAANLALARSLHRYWVADGWFTEGRYWLARLLDDGGSGAGGGSGRSGGPGGAGGAGDAGRDEAGSGGGADVPGRVRALHTAGWLATLQGDRGDAERMLEHGSELVAAGGAGAEAALITQLTGLDAVYTDKPDAVANLERALAQFRRDGDLNRQQETLAVLTLAAALGSTPWAAQRYYQDWVAMAQLRRDRRLRAYAEWARALATWRAGDPKGALAIARAAVFGESGLPDHLGLALCLEALAWIRASLDEFAGAAVLLGAADHLWERMGTSTAALPGLFRLRQDCEAACREGLGPRAFDAAWARGAALAPAEAWATSCATGSATASAAATDTGPVTGSSSGPTAGPVTRPTAGPVAVPAGAWLGGVRLTRRERQVAQLVAQGLSNRDIAATLVISPRTAETHVQQILKKLGLTSRAQVAAWLSAQPAETAG</sequence>
<feature type="region of interest" description="Disordered" evidence="1">
    <location>
        <begin position="451"/>
        <end position="484"/>
    </location>
</feature>
<evidence type="ECO:0000256" key="1">
    <source>
        <dbReference type="SAM" id="MobiDB-lite"/>
    </source>
</evidence>
<dbReference type="EMBL" id="FAOZ01000003">
    <property type="protein sequence ID" value="CUU54919.1"/>
    <property type="molecule type" value="Genomic_DNA"/>
</dbReference>
<dbReference type="InterPro" id="IPR049945">
    <property type="entry name" value="AAA_22"/>
</dbReference>
<dbReference type="CDD" id="cd06170">
    <property type="entry name" value="LuxR_C_like"/>
    <property type="match status" value="1"/>
</dbReference>
<dbReference type="SMART" id="SM00421">
    <property type="entry name" value="HTH_LUXR"/>
    <property type="match status" value="1"/>
</dbReference>
<dbReference type="PANTHER" id="PTHR47691:SF3">
    <property type="entry name" value="HTH-TYPE TRANSCRIPTIONAL REGULATOR RV0890C-RELATED"/>
    <property type="match status" value="1"/>
</dbReference>
<name>A0A0S4QHG6_9ACTN</name>
<dbReference type="InterPro" id="IPR016032">
    <property type="entry name" value="Sig_transdc_resp-reg_C-effctor"/>
</dbReference>
<dbReference type="Gene3D" id="1.10.10.10">
    <property type="entry name" value="Winged helix-like DNA-binding domain superfamily/Winged helix DNA-binding domain"/>
    <property type="match status" value="1"/>
</dbReference>
<dbReference type="InterPro" id="IPR036388">
    <property type="entry name" value="WH-like_DNA-bd_sf"/>
</dbReference>
<accession>A0A0S4QHG6</accession>
<dbReference type="GO" id="GO:0006355">
    <property type="term" value="P:regulation of DNA-templated transcription"/>
    <property type="evidence" value="ECO:0007669"/>
    <property type="project" value="InterPro"/>
</dbReference>
<feature type="compositionally biased region" description="Gly residues" evidence="1">
    <location>
        <begin position="451"/>
        <end position="470"/>
    </location>
</feature>
<gene>
    <name evidence="3" type="ORF">Ga0074812_103409</name>
</gene>
<reference evidence="4" key="1">
    <citation type="submission" date="2015-11" db="EMBL/GenBank/DDBJ databases">
        <authorList>
            <person name="Varghese N."/>
        </authorList>
    </citation>
    <scope>NUCLEOTIDE SEQUENCE [LARGE SCALE GENOMIC DNA]</scope>
    <source>
        <strain evidence="4">DSM 45899</strain>
    </source>
</reference>
<dbReference type="Proteomes" id="UP000198802">
    <property type="component" value="Unassembled WGS sequence"/>
</dbReference>
<dbReference type="PANTHER" id="PTHR47691">
    <property type="entry name" value="REGULATOR-RELATED"/>
    <property type="match status" value="1"/>
</dbReference>
<dbReference type="GO" id="GO:0003677">
    <property type="term" value="F:DNA binding"/>
    <property type="evidence" value="ECO:0007669"/>
    <property type="project" value="InterPro"/>
</dbReference>
<dbReference type="PRINTS" id="PR00364">
    <property type="entry name" value="DISEASERSIST"/>
</dbReference>
<dbReference type="InterPro" id="IPR027417">
    <property type="entry name" value="P-loop_NTPase"/>
</dbReference>
<dbReference type="InterPro" id="IPR000792">
    <property type="entry name" value="Tscrpt_reg_LuxR_C"/>
</dbReference>
<evidence type="ECO:0000259" key="2">
    <source>
        <dbReference type="PROSITE" id="PS50043"/>
    </source>
</evidence>
<dbReference type="Pfam" id="PF00196">
    <property type="entry name" value="GerE"/>
    <property type="match status" value="1"/>
</dbReference>
<dbReference type="PRINTS" id="PR00038">
    <property type="entry name" value="HTHLUXR"/>
</dbReference>
<evidence type="ECO:0000313" key="4">
    <source>
        <dbReference type="Proteomes" id="UP000198802"/>
    </source>
</evidence>
<dbReference type="PROSITE" id="PS50043">
    <property type="entry name" value="HTH_LUXR_2"/>
    <property type="match status" value="1"/>
</dbReference>
<organism evidence="3 4">
    <name type="scientific">Parafrankia irregularis</name>
    <dbReference type="NCBI Taxonomy" id="795642"/>
    <lineage>
        <taxon>Bacteria</taxon>
        <taxon>Bacillati</taxon>
        <taxon>Actinomycetota</taxon>
        <taxon>Actinomycetes</taxon>
        <taxon>Frankiales</taxon>
        <taxon>Frankiaceae</taxon>
        <taxon>Parafrankia</taxon>
    </lineage>
</organism>
<dbReference type="RefSeq" id="WP_091272846.1">
    <property type="nucleotide sequence ID" value="NZ_FAOZ01000003.1"/>
</dbReference>
<dbReference type="GO" id="GO:0016887">
    <property type="term" value="F:ATP hydrolysis activity"/>
    <property type="evidence" value="ECO:0007669"/>
    <property type="project" value="InterPro"/>
</dbReference>